<organism evidence="3 4">
    <name type="scientific">Marilutibacter spongiae</name>
    <dbReference type="NCBI Taxonomy" id="2025720"/>
    <lineage>
        <taxon>Bacteria</taxon>
        <taxon>Pseudomonadati</taxon>
        <taxon>Pseudomonadota</taxon>
        <taxon>Gammaproteobacteria</taxon>
        <taxon>Lysobacterales</taxon>
        <taxon>Lysobacteraceae</taxon>
        <taxon>Marilutibacter</taxon>
    </lineage>
</organism>
<dbReference type="PANTHER" id="PTHR34475:SF1">
    <property type="entry name" value="CYTOSKELETON PROTEIN RODZ"/>
    <property type="match status" value="1"/>
</dbReference>
<dbReference type="CDD" id="cd00093">
    <property type="entry name" value="HTH_XRE"/>
    <property type="match status" value="1"/>
</dbReference>
<name>A0A7W3Y610_9GAMM</name>
<dbReference type="Pfam" id="PF13464">
    <property type="entry name" value="RodZ_C"/>
    <property type="match status" value="1"/>
</dbReference>
<dbReference type="InterPro" id="IPR050400">
    <property type="entry name" value="Bact_Cytoskel_RodZ"/>
</dbReference>
<comment type="caution">
    <text evidence="3">The sequence shown here is derived from an EMBL/GenBank/DDBJ whole genome shotgun (WGS) entry which is preliminary data.</text>
</comment>
<dbReference type="SUPFAM" id="SSF47413">
    <property type="entry name" value="lambda repressor-like DNA-binding domains"/>
    <property type="match status" value="1"/>
</dbReference>
<sequence>MNELNPTQSGPASVGADLSCGDRLRLAREGAGLTREEVASRLKMPARIVQALENDDWSALGATIFVRGQLRSYARLLKLDLDVDACLDRAEVAPVAPPELVSYTHTPRYRRVLEQATKRAVYIVMTLALAVPVWYYTGPHLGRKAPATQSLEVPDDLAAPSPAPIEPSHAPVVRRTPVVASMTPRTSPVDDGEGDLVLKFNGESWVELFDAEGRSVEKGLLAAGQERRFEAGEVASVKLGNAAAVDVTADGQSLDLAPFSRGTVARFKLSSDGSVVPASD</sequence>
<dbReference type="Proteomes" id="UP000523196">
    <property type="component" value="Unassembled WGS sequence"/>
</dbReference>
<feature type="domain" description="Cytoskeleton protein RodZ-like C-terminal" evidence="2">
    <location>
        <begin position="197"/>
        <end position="268"/>
    </location>
</feature>
<evidence type="ECO:0000256" key="1">
    <source>
        <dbReference type="SAM" id="Phobius"/>
    </source>
</evidence>
<protein>
    <submittedName>
        <fullName evidence="3">Helix-turn-helix domain-containing protein</fullName>
    </submittedName>
</protein>
<dbReference type="InterPro" id="IPR010982">
    <property type="entry name" value="Lambda_DNA-bd_dom_sf"/>
</dbReference>
<reference evidence="3 4" key="1">
    <citation type="submission" date="2020-08" db="EMBL/GenBank/DDBJ databases">
        <authorList>
            <person name="Xu S."/>
            <person name="Li A."/>
        </authorList>
    </citation>
    <scope>NUCLEOTIDE SEQUENCE [LARGE SCALE GENOMIC DNA]</scope>
    <source>
        <strain evidence="3 4">119BY6-57</strain>
    </source>
</reference>
<evidence type="ECO:0000313" key="3">
    <source>
        <dbReference type="EMBL" id="MBB1060481.1"/>
    </source>
</evidence>
<keyword evidence="4" id="KW-1185">Reference proteome</keyword>
<gene>
    <name evidence="3" type="ORF">H4F98_07820</name>
</gene>
<dbReference type="Gene3D" id="1.10.260.40">
    <property type="entry name" value="lambda repressor-like DNA-binding domains"/>
    <property type="match status" value="1"/>
</dbReference>
<dbReference type="PANTHER" id="PTHR34475">
    <property type="match status" value="1"/>
</dbReference>
<proteinExistence type="predicted"/>
<evidence type="ECO:0000259" key="2">
    <source>
        <dbReference type="Pfam" id="PF13464"/>
    </source>
</evidence>
<keyword evidence="1" id="KW-0812">Transmembrane</keyword>
<dbReference type="AlphaFoldDB" id="A0A7W3Y610"/>
<dbReference type="InterPro" id="IPR001387">
    <property type="entry name" value="Cro/C1-type_HTH"/>
</dbReference>
<dbReference type="Pfam" id="PF13413">
    <property type="entry name" value="HTH_25"/>
    <property type="match status" value="1"/>
</dbReference>
<evidence type="ECO:0000313" key="4">
    <source>
        <dbReference type="Proteomes" id="UP000523196"/>
    </source>
</evidence>
<dbReference type="InterPro" id="IPR025194">
    <property type="entry name" value="RodZ-like_C"/>
</dbReference>
<accession>A0A7W3Y610</accession>
<dbReference type="EMBL" id="JACHTF010000007">
    <property type="protein sequence ID" value="MBB1060481.1"/>
    <property type="molecule type" value="Genomic_DNA"/>
</dbReference>
<keyword evidence="1" id="KW-0472">Membrane</keyword>
<feature type="transmembrane region" description="Helical" evidence="1">
    <location>
        <begin position="120"/>
        <end position="137"/>
    </location>
</feature>
<dbReference type="RefSeq" id="WP_182686497.1">
    <property type="nucleotide sequence ID" value="NZ_JACHTF010000007.1"/>
</dbReference>
<keyword evidence="1" id="KW-1133">Transmembrane helix</keyword>
<dbReference type="GO" id="GO:0003677">
    <property type="term" value="F:DNA binding"/>
    <property type="evidence" value="ECO:0007669"/>
    <property type="project" value="InterPro"/>
</dbReference>